<evidence type="ECO:0000256" key="4">
    <source>
        <dbReference type="RuleBase" id="RU003495"/>
    </source>
</evidence>
<evidence type="ECO:0000313" key="7">
    <source>
        <dbReference type="EMBL" id="SDF88493.1"/>
    </source>
</evidence>
<keyword evidence="8" id="KW-1185">Reference proteome</keyword>
<sequence length="207" mass="22257">MIHSTEIGSDNTLQIHPAKFTRGFVSLSRTLLRSRAVVRLARKRHSLALGLALATGAAVSAAYATVTVVTHQVDSHTRVEPLAPAPAPPAAPPVELTKKRHPILNFRATAFRGLASWYGEVWNGRTTASGETFDETKLTAAHKTLPLGTIVRVTDMENMKSVVVKINDRGTLAPDRVIDLSSAAAKELGIIEQGLAKVKLEIIKKAS</sequence>
<name>A0A1G7PQE8_9BACT</name>
<gene>
    <name evidence="3" type="primary">rlpA</name>
    <name evidence="7" type="ORF">SAMN05444167_3588</name>
</gene>
<dbReference type="InterPro" id="IPR034718">
    <property type="entry name" value="RlpA"/>
</dbReference>
<feature type="transmembrane region" description="Helical" evidence="5">
    <location>
        <begin position="47"/>
        <end position="66"/>
    </location>
</feature>
<comment type="function">
    <text evidence="3">Lytic transglycosylase with a strong preference for naked glycan strands that lack stem peptides.</text>
</comment>
<dbReference type="NCBIfam" id="TIGR00413">
    <property type="entry name" value="rlpA"/>
    <property type="match status" value="1"/>
</dbReference>
<dbReference type="EC" id="4.2.2.-" evidence="3"/>
<dbReference type="EMBL" id="LT629690">
    <property type="protein sequence ID" value="SDF88493.1"/>
    <property type="molecule type" value="Genomic_DNA"/>
</dbReference>
<dbReference type="PANTHER" id="PTHR34183">
    <property type="entry name" value="ENDOLYTIC PEPTIDOGLYCAN TRANSGLYCOSYLASE RLPA"/>
    <property type="match status" value="1"/>
</dbReference>
<keyword evidence="7" id="KW-0449">Lipoprotein</keyword>
<dbReference type="Pfam" id="PF03330">
    <property type="entry name" value="DPBB_1"/>
    <property type="match status" value="1"/>
</dbReference>
<proteinExistence type="inferred from homology"/>
<keyword evidence="5" id="KW-1133">Transmembrane helix</keyword>
<reference evidence="7 8" key="1">
    <citation type="submission" date="2016-10" db="EMBL/GenBank/DDBJ databases">
        <authorList>
            <person name="de Groot N.N."/>
        </authorList>
    </citation>
    <scope>NUCLEOTIDE SEQUENCE [LARGE SCALE GENOMIC DNA]</scope>
    <source>
        <strain evidence="7 8">GAS232</strain>
    </source>
</reference>
<comment type="similarity">
    <text evidence="3 4">Belongs to the RlpA family.</text>
</comment>
<dbReference type="HAMAP" id="MF_02071">
    <property type="entry name" value="RlpA"/>
    <property type="match status" value="1"/>
</dbReference>
<dbReference type="GO" id="GO:0000270">
    <property type="term" value="P:peptidoglycan metabolic process"/>
    <property type="evidence" value="ECO:0007669"/>
    <property type="project" value="UniProtKB-UniRule"/>
</dbReference>
<dbReference type="Proteomes" id="UP000182427">
    <property type="component" value="Chromosome I"/>
</dbReference>
<evidence type="ECO:0000256" key="3">
    <source>
        <dbReference type="HAMAP-Rule" id="MF_02071"/>
    </source>
</evidence>
<dbReference type="SUPFAM" id="SSF50685">
    <property type="entry name" value="Barwin-like endoglucanases"/>
    <property type="match status" value="1"/>
</dbReference>
<evidence type="ECO:0000259" key="6">
    <source>
        <dbReference type="Pfam" id="PF03330"/>
    </source>
</evidence>
<dbReference type="RefSeq" id="WP_197674905.1">
    <property type="nucleotide sequence ID" value="NZ_LT629690.1"/>
</dbReference>
<dbReference type="CDD" id="cd22268">
    <property type="entry name" value="DPBB_RlpA-like"/>
    <property type="match status" value="1"/>
</dbReference>
<keyword evidence="5" id="KW-0812">Transmembrane</keyword>
<feature type="domain" description="RlpA-like protein double-psi beta-barrel" evidence="6">
    <location>
        <begin position="112"/>
        <end position="199"/>
    </location>
</feature>
<keyword evidence="2 3" id="KW-0961">Cell wall biogenesis/degradation</keyword>
<dbReference type="InterPro" id="IPR009009">
    <property type="entry name" value="RlpA-like_DPBB"/>
</dbReference>
<accession>A0A1G7PQE8</accession>
<dbReference type="InterPro" id="IPR012997">
    <property type="entry name" value="RplA"/>
</dbReference>
<dbReference type="AlphaFoldDB" id="A0A1G7PQE8"/>
<protein>
    <recommendedName>
        <fullName evidence="3">Probable endolytic peptidoglycan transglycosylase RlpA</fullName>
        <ecNumber evidence="3">4.2.2.-</ecNumber>
    </recommendedName>
</protein>
<dbReference type="GO" id="GO:0071555">
    <property type="term" value="P:cell wall organization"/>
    <property type="evidence" value="ECO:0007669"/>
    <property type="project" value="UniProtKB-KW"/>
</dbReference>
<organism evidence="7 8">
    <name type="scientific">Terriglobus roseus</name>
    <dbReference type="NCBI Taxonomy" id="392734"/>
    <lineage>
        <taxon>Bacteria</taxon>
        <taxon>Pseudomonadati</taxon>
        <taxon>Acidobacteriota</taxon>
        <taxon>Terriglobia</taxon>
        <taxon>Terriglobales</taxon>
        <taxon>Acidobacteriaceae</taxon>
        <taxon>Terriglobus</taxon>
    </lineage>
</organism>
<dbReference type="PANTHER" id="PTHR34183:SF1">
    <property type="entry name" value="ENDOLYTIC PEPTIDOGLYCAN TRANSGLYCOSYLASE RLPA"/>
    <property type="match status" value="1"/>
</dbReference>
<evidence type="ECO:0000256" key="2">
    <source>
        <dbReference type="ARBA" id="ARBA00023316"/>
    </source>
</evidence>
<keyword evidence="5" id="KW-0472">Membrane</keyword>
<evidence type="ECO:0000256" key="1">
    <source>
        <dbReference type="ARBA" id="ARBA00023239"/>
    </source>
</evidence>
<dbReference type="GO" id="GO:0008932">
    <property type="term" value="F:lytic endotransglycosylase activity"/>
    <property type="evidence" value="ECO:0007669"/>
    <property type="project" value="UniProtKB-UniRule"/>
</dbReference>
<dbReference type="InterPro" id="IPR036908">
    <property type="entry name" value="RlpA-like_sf"/>
</dbReference>
<evidence type="ECO:0000256" key="5">
    <source>
        <dbReference type="SAM" id="Phobius"/>
    </source>
</evidence>
<keyword evidence="1 3" id="KW-0456">Lyase</keyword>
<dbReference type="Gene3D" id="2.40.40.10">
    <property type="entry name" value="RlpA-like domain"/>
    <property type="match status" value="1"/>
</dbReference>
<evidence type="ECO:0000313" key="8">
    <source>
        <dbReference type="Proteomes" id="UP000182427"/>
    </source>
</evidence>